<dbReference type="SUPFAM" id="SSF89447">
    <property type="entry name" value="AbrB/MazE/MraZ-like"/>
    <property type="match status" value="1"/>
</dbReference>
<evidence type="ECO:0000256" key="2">
    <source>
        <dbReference type="PROSITE-ProRule" id="PRU01076"/>
    </source>
</evidence>
<dbReference type="PROSITE" id="PS51740">
    <property type="entry name" value="SPOVT_ABRB"/>
    <property type="match status" value="1"/>
</dbReference>
<accession>A0A1B8PV13</accession>
<comment type="caution">
    <text evidence="4">The sequence shown here is derived from an EMBL/GenBank/DDBJ whole genome shotgun (WGS) entry which is preliminary data.</text>
</comment>
<dbReference type="OrthoDB" id="5298361at2"/>
<dbReference type="InterPro" id="IPR007159">
    <property type="entry name" value="SpoVT-AbrB_dom"/>
</dbReference>
<dbReference type="PANTHER" id="PTHR37550:SF3">
    <property type="entry name" value="ANTITOXIN VAPB1"/>
    <property type="match status" value="1"/>
</dbReference>
<dbReference type="AlphaFoldDB" id="A0A1B8PV13"/>
<evidence type="ECO:0000313" key="5">
    <source>
        <dbReference type="Proteomes" id="UP000092607"/>
    </source>
</evidence>
<sequence length="81" mass="9250">MLTRVFQSGNSQAVRIPADFRFDVDTVEIIKADNGDLILRQPMPQKGLGDELFELFASFDEDVIRAIEDRDNEPPQEREAL</sequence>
<comment type="similarity">
    <text evidence="1">Belongs to the VapB family.</text>
</comment>
<organism evidence="4 5">
    <name type="scientific">Moraxella lacunata</name>
    <dbReference type="NCBI Taxonomy" id="477"/>
    <lineage>
        <taxon>Bacteria</taxon>
        <taxon>Pseudomonadati</taxon>
        <taxon>Pseudomonadota</taxon>
        <taxon>Gammaproteobacteria</taxon>
        <taxon>Moraxellales</taxon>
        <taxon>Moraxellaceae</taxon>
        <taxon>Moraxella</taxon>
    </lineage>
</organism>
<evidence type="ECO:0000256" key="1">
    <source>
        <dbReference type="ARBA" id="ARBA00007924"/>
    </source>
</evidence>
<dbReference type="Pfam" id="PF04014">
    <property type="entry name" value="MazE_antitoxin"/>
    <property type="match status" value="1"/>
</dbReference>
<name>A0A1B8PV13_MORLA</name>
<dbReference type="InterPro" id="IPR051734">
    <property type="entry name" value="VapB_TA_antitoxins"/>
</dbReference>
<dbReference type="GO" id="GO:0003677">
    <property type="term" value="F:DNA binding"/>
    <property type="evidence" value="ECO:0007669"/>
    <property type="project" value="UniProtKB-UniRule"/>
</dbReference>
<dbReference type="RefSeq" id="WP_065256219.1">
    <property type="nucleotide sequence ID" value="NZ_JARDJM010000076.1"/>
</dbReference>
<dbReference type="Gene3D" id="2.10.260.10">
    <property type="match status" value="1"/>
</dbReference>
<proteinExistence type="inferred from homology"/>
<reference evidence="4 5" key="1">
    <citation type="submission" date="2016-06" db="EMBL/GenBank/DDBJ databases">
        <title>Draft genome of Moraxella lacunata CCUG 57757A.</title>
        <authorList>
            <person name="Salva-Serra F."/>
            <person name="Engstrom-Jakobsson H."/>
            <person name="Thorell K."/>
            <person name="Gonzales-Siles L."/>
            <person name="Karlsson R."/>
            <person name="Boulund F."/>
            <person name="Engstrand L."/>
            <person name="Kristiansson E."/>
            <person name="Moore E."/>
        </authorList>
    </citation>
    <scope>NUCLEOTIDE SEQUENCE [LARGE SCALE GENOMIC DNA]</scope>
    <source>
        <strain evidence="4 5">CCUG 57757A</strain>
    </source>
</reference>
<dbReference type="EMBL" id="LZMS01000120">
    <property type="protein sequence ID" value="OBX59032.1"/>
    <property type="molecule type" value="Genomic_DNA"/>
</dbReference>
<evidence type="ECO:0000313" key="4">
    <source>
        <dbReference type="EMBL" id="OBX59032.1"/>
    </source>
</evidence>
<keyword evidence="2" id="KW-0238">DNA-binding</keyword>
<dbReference type="InterPro" id="IPR037914">
    <property type="entry name" value="SpoVT-AbrB_sf"/>
</dbReference>
<dbReference type="Proteomes" id="UP000092607">
    <property type="component" value="Unassembled WGS sequence"/>
</dbReference>
<dbReference type="PANTHER" id="PTHR37550">
    <property type="entry name" value="ANTITOXIN VAPB1"/>
    <property type="match status" value="1"/>
</dbReference>
<evidence type="ECO:0000259" key="3">
    <source>
        <dbReference type="PROSITE" id="PS51740"/>
    </source>
</evidence>
<gene>
    <name evidence="4" type="ORF">A9309_12095</name>
</gene>
<feature type="domain" description="SpoVT-AbrB" evidence="3">
    <location>
        <begin position="3"/>
        <end position="44"/>
    </location>
</feature>
<protein>
    <submittedName>
        <fullName evidence="4">Antitoxin</fullName>
    </submittedName>
</protein>